<keyword evidence="2" id="KW-0812">Transmembrane</keyword>
<feature type="region of interest" description="Disordered" evidence="1">
    <location>
        <begin position="787"/>
        <end position="821"/>
    </location>
</feature>
<evidence type="ECO:0000313" key="4">
    <source>
        <dbReference type="Proteomes" id="UP000324022"/>
    </source>
</evidence>
<feature type="compositionally biased region" description="Pro residues" evidence="1">
    <location>
        <begin position="445"/>
        <end position="460"/>
    </location>
</feature>
<keyword evidence="4" id="KW-1185">Reference proteome</keyword>
<feature type="compositionally biased region" description="Basic and acidic residues" evidence="1">
    <location>
        <begin position="326"/>
        <end position="343"/>
    </location>
</feature>
<feature type="region of interest" description="Disordered" evidence="1">
    <location>
        <begin position="116"/>
        <end position="505"/>
    </location>
</feature>
<keyword evidence="2" id="KW-1133">Transmembrane helix</keyword>
<dbReference type="EMBL" id="OOIN01000048">
    <property type="protein sequence ID" value="SPO32738.1"/>
    <property type="molecule type" value="Genomic_DNA"/>
</dbReference>
<accession>A0A5C3EQD6</accession>
<feature type="region of interest" description="Disordered" evidence="1">
    <location>
        <begin position="524"/>
        <end position="561"/>
    </location>
</feature>
<feature type="region of interest" description="Disordered" evidence="1">
    <location>
        <begin position="579"/>
        <end position="625"/>
    </location>
</feature>
<feature type="compositionally biased region" description="Basic and acidic residues" evidence="1">
    <location>
        <begin position="469"/>
        <end position="482"/>
    </location>
</feature>
<feature type="region of interest" description="Disordered" evidence="1">
    <location>
        <begin position="639"/>
        <end position="658"/>
    </location>
</feature>
<feature type="compositionally biased region" description="Basic and acidic residues" evidence="1">
    <location>
        <begin position="157"/>
        <end position="176"/>
    </location>
</feature>
<evidence type="ECO:0000256" key="2">
    <source>
        <dbReference type="SAM" id="Phobius"/>
    </source>
</evidence>
<feature type="compositionally biased region" description="Basic and acidic residues" evidence="1">
    <location>
        <begin position="353"/>
        <end position="382"/>
    </location>
</feature>
<organism evidence="3 4">
    <name type="scientific">Ustilago trichophora</name>
    <dbReference type="NCBI Taxonomy" id="86804"/>
    <lineage>
        <taxon>Eukaryota</taxon>
        <taxon>Fungi</taxon>
        <taxon>Dikarya</taxon>
        <taxon>Basidiomycota</taxon>
        <taxon>Ustilaginomycotina</taxon>
        <taxon>Ustilaginomycetes</taxon>
        <taxon>Ustilaginales</taxon>
        <taxon>Ustilaginaceae</taxon>
        <taxon>Ustilago</taxon>
    </lineage>
</organism>
<dbReference type="OrthoDB" id="10316156at2759"/>
<feature type="compositionally biased region" description="Low complexity" evidence="1">
    <location>
        <begin position="809"/>
        <end position="818"/>
    </location>
</feature>
<gene>
    <name evidence="3" type="ORF">UTRI_05760_B</name>
</gene>
<feature type="compositionally biased region" description="Gly residues" evidence="1">
    <location>
        <begin position="299"/>
        <end position="313"/>
    </location>
</feature>
<feature type="compositionally biased region" description="Pro residues" evidence="1">
    <location>
        <begin position="137"/>
        <end position="154"/>
    </location>
</feature>
<proteinExistence type="predicted"/>
<feature type="region of interest" description="Disordered" evidence="1">
    <location>
        <begin position="44"/>
        <end position="70"/>
    </location>
</feature>
<evidence type="ECO:0000256" key="1">
    <source>
        <dbReference type="SAM" id="MobiDB-lite"/>
    </source>
</evidence>
<keyword evidence="2" id="KW-0472">Membrane</keyword>
<dbReference type="AlphaFoldDB" id="A0A5C3EQD6"/>
<protein>
    <submittedName>
        <fullName evidence="3">Uncharacterized protein</fullName>
    </submittedName>
</protein>
<feature type="compositionally biased region" description="Gly residues" evidence="1">
    <location>
        <begin position="798"/>
        <end position="808"/>
    </location>
</feature>
<feature type="compositionally biased region" description="Basic and acidic residues" evidence="1">
    <location>
        <begin position="524"/>
        <end position="540"/>
    </location>
</feature>
<dbReference type="Proteomes" id="UP000324022">
    <property type="component" value="Unassembled WGS sequence"/>
</dbReference>
<feature type="compositionally biased region" description="Basic and acidic residues" evidence="1">
    <location>
        <begin position="418"/>
        <end position="444"/>
    </location>
</feature>
<name>A0A5C3EQD6_9BASI</name>
<sequence>MAPDSKRGGGLCSRPLARRMLFAIMVVVLGAVVGGSPLPKIPDDGGMRIPGYAGDDAPRGNPLPHHPHENDAAANRLARRFESVYTGDSAAPNLARRAENHAGGRDTMEEHYKRSLGIAHDVGSPDLRRRRGIRPPATNPYHPPGESPGPPGNPPILRRDTTNDATRDHYVHEDGGRSGGQLYRRSGSPGGDEFIGFHDQQHRARDNGAPGRGSLTRRDISATGSFEEEALLVRRNQNDDYPGIEPSPPENDPPGIGGGKSAHNHVHRRNEGENRNPEAAQSFGKLVRREWLGQNLGSNGSGGGAQGPGGPGQGQDPRHGKRSKLYRRERDHGLKLPSEHDLLGDADAPGPLFRRDHDDPHTWSRKEWERYDRERREKEAKENWTPAVPVDPHSGVHGKPLVRRDSGDDMTSDTPELYPRDVLNEEGKRVELSERKFDPNDHDPVPLPDPYPPLPPPPQPKNGGHHHPPAKEQPLHRRDQLHSDGIPYPQPPHSVAYPVPGHPHAAGRKLLHRRDVVNDWEKEEELFKRVPDPKYDDLRPDPQVPWYHGPPRKPPAAERQPLRRRYVINDWEKEEELFKRKDNTFTPNPHDITPGPSTLNPPENKPWYEHYKHQPPAAEQKPLHRRDVIDQKMGREALYKRDDGFGQGTGEPLTHDPWYGRGSLVAQSKMHAEEHLQKRQREAHYPLGKLLPPLTGVPGHPHLPYRGEIPSGGGFLHRRGLGDGEGGELDCPPEMYGCNPLASIEARSERYAAPKHIRRDVLDEAEVLMNKRHDPPSRPSPHGWVPLPHPDPEWKPYIGGGGGPGSGNGEPANPGSGAMAKDWQLNLAIQF</sequence>
<reference evidence="3 4" key="1">
    <citation type="submission" date="2018-03" db="EMBL/GenBank/DDBJ databases">
        <authorList>
            <person name="Guldener U."/>
        </authorList>
    </citation>
    <scope>NUCLEOTIDE SEQUENCE [LARGE SCALE GENOMIC DNA]</scope>
    <source>
        <strain evidence="3 4">NBRC100155</strain>
    </source>
</reference>
<feature type="transmembrane region" description="Helical" evidence="2">
    <location>
        <begin position="20"/>
        <end position="38"/>
    </location>
</feature>
<feature type="compositionally biased region" description="Basic and acidic residues" evidence="1">
    <location>
        <begin position="195"/>
        <end position="206"/>
    </location>
</feature>
<evidence type="ECO:0000313" key="3">
    <source>
        <dbReference type="EMBL" id="SPO32738.1"/>
    </source>
</evidence>